<dbReference type="Pfam" id="PF04127">
    <property type="entry name" value="DFP"/>
    <property type="match status" value="1"/>
</dbReference>
<accession>A0A4Z0Q8S0</accession>
<dbReference type="RefSeq" id="WP_135463151.1">
    <property type="nucleotide sequence ID" value="NZ_SRLC01000001.1"/>
</dbReference>
<reference evidence="2 3" key="1">
    <citation type="submission" date="2019-04" db="EMBL/GenBank/DDBJ databases">
        <authorList>
            <person name="Feng G."/>
            <person name="Zhang J."/>
            <person name="Zhu H."/>
        </authorList>
    </citation>
    <scope>NUCLEOTIDE SEQUENCE [LARGE SCALE GENOMIC DNA]</scope>
    <source>
        <strain evidence="2 3">JCM 31653</strain>
    </source>
</reference>
<evidence type="ECO:0000259" key="1">
    <source>
        <dbReference type="Pfam" id="PF04127"/>
    </source>
</evidence>
<keyword evidence="3" id="KW-1185">Reference proteome</keyword>
<feature type="domain" description="DNA/pantothenate metabolism flavoprotein C-terminal" evidence="1">
    <location>
        <begin position="2"/>
        <end position="209"/>
    </location>
</feature>
<proteinExistence type="predicted"/>
<evidence type="ECO:0000313" key="2">
    <source>
        <dbReference type="EMBL" id="TGE25573.1"/>
    </source>
</evidence>
<sequence>MRVLITAGPTYEPIDPVRFIGNHSTGKMGYALAEVFAENGAQVTLISGPTNLPDPANPQIRTTRVETAAQMYAAAAAAAPTADVWVFAAAVADYRPRDVAPNKIKKDGDTLTLELVKNVDIAAALGQTKRAEQFSVGFALETNDEEAHAQGKLRRKNFDLIVLNSLRDPGAGFRHDTNKVTLLDAAGQKTIFELKPKSAVAHDIVRTVFACLSLRNA</sequence>
<comment type="caution">
    <text evidence="2">The sequence shown here is derived from an EMBL/GenBank/DDBJ whole genome shotgun (WGS) entry which is preliminary data.</text>
</comment>
<dbReference type="AlphaFoldDB" id="A0A4Z0Q8S0"/>
<organism evidence="2 3">
    <name type="scientific">Hymenobacter aquaticus</name>
    <dbReference type="NCBI Taxonomy" id="1867101"/>
    <lineage>
        <taxon>Bacteria</taxon>
        <taxon>Pseudomonadati</taxon>
        <taxon>Bacteroidota</taxon>
        <taxon>Cytophagia</taxon>
        <taxon>Cytophagales</taxon>
        <taxon>Hymenobacteraceae</taxon>
        <taxon>Hymenobacter</taxon>
    </lineage>
</organism>
<dbReference type="InterPro" id="IPR035929">
    <property type="entry name" value="CoaB-like_sf"/>
</dbReference>
<dbReference type="Gene3D" id="3.40.50.10300">
    <property type="entry name" value="CoaB-like"/>
    <property type="match status" value="1"/>
</dbReference>
<dbReference type="SUPFAM" id="SSF102645">
    <property type="entry name" value="CoaB-like"/>
    <property type="match status" value="1"/>
</dbReference>
<dbReference type="Proteomes" id="UP000297549">
    <property type="component" value="Unassembled WGS sequence"/>
</dbReference>
<dbReference type="OrthoDB" id="9802554at2"/>
<dbReference type="EMBL" id="SRLC01000001">
    <property type="protein sequence ID" value="TGE25573.1"/>
    <property type="molecule type" value="Genomic_DNA"/>
</dbReference>
<dbReference type="GO" id="GO:0003824">
    <property type="term" value="F:catalytic activity"/>
    <property type="evidence" value="ECO:0007669"/>
    <property type="project" value="UniProtKB-ARBA"/>
</dbReference>
<evidence type="ECO:0000313" key="3">
    <source>
        <dbReference type="Proteomes" id="UP000297549"/>
    </source>
</evidence>
<dbReference type="GO" id="GO:0015937">
    <property type="term" value="P:coenzyme A biosynthetic process"/>
    <property type="evidence" value="ECO:0007669"/>
    <property type="project" value="UniProtKB-ARBA"/>
</dbReference>
<name>A0A4Z0Q8S0_9BACT</name>
<protein>
    <submittedName>
        <fullName evidence="2">Phosphopantothenoylcysteine decarboxylase</fullName>
    </submittedName>
</protein>
<gene>
    <name evidence="2" type="ORF">E5K00_10405</name>
</gene>
<dbReference type="InterPro" id="IPR007085">
    <property type="entry name" value="DNA/pantothenate-metab_flavo_C"/>
</dbReference>